<gene>
    <name evidence="6" type="ORF">SAMN05421803_10260</name>
</gene>
<sequence>MVPMRTILRTAALTAVALMTATACGGGEGSTAGGEGPAPADADLTVVTGVYPLEWLAQEVGGEGVAVLQLTEPGMEPHDLELTGRQIGELTEADLAFYVSGLQPAVDEAVEQEASDRALDVADVVELHPVGEGGHDHGDDDGHGHEDEHGHDEDGHGHEDEDGHAEEEAQGDGHDHGDFDPHFWLDVDLMATTAQALGERLGELNPDAADEYTANAEAVSADLEAIGREYEEGLASCERNEVVVGHTAFSYLTEHYGLEQVGVSGVDPDSEPSPTQIADIADFVREHGVTTIFTEPLMPEATAQTIAAETGASVEVLDPLEGVTDDSPGDDYPSIMRGNLEALRTALSCS</sequence>
<feature type="compositionally biased region" description="Basic and acidic residues" evidence="4">
    <location>
        <begin position="171"/>
        <end position="180"/>
    </location>
</feature>
<keyword evidence="7" id="KW-1185">Reference proteome</keyword>
<feature type="signal peptide" evidence="5">
    <location>
        <begin position="1"/>
        <end position="25"/>
    </location>
</feature>
<feature type="compositionally biased region" description="Basic and acidic residues" evidence="4">
    <location>
        <begin position="133"/>
        <end position="161"/>
    </location>
</feature>
<dbReference type="PANTHER" id="PTHR42953">
    <property type="entry name" value="HIGH-AFFINITY ZINC UPTAKE SYSTEM PROTEIN ZNUA-RELATED"/>
    <property type="match status" value="1"/>
</dbReference>
<dbReference type="EMBL" id="FQZK01000002">
    <property type="protein sequence ID" value="SHI77973.1"/>
    <property type="molecule type" value="Genomic_DNA"/>
</dbReference>
<dbReference type="GO" id="GO:0046872">
    <property type="term" value="F:metal ion binding"/>
    <property type="evidence" value="ECO:0007669"/>
    <property type="project" value="InterPro"/>
</dbReference>
<proteinExistence type="inferred from homology"/>
<dbReference type="Proteomes" id="UP000184452">
    <property type="component" value="Unassembled WGS sequence"/>
</dbReference>
<organism evidence="6 7">
    <name type="scientific">Nocardiopsis flavescens</name>
    <dbReference type="NCBI Taxonomy" id="758803"/>
    <lineage>
        <taxon>Bacteria</taxon>
        <taxon>Bacillati</taxon>
        <taxon>Actinomycetota</taxon>
        <taxon>Actinomycetes</taxon>
        <taxon>Streptosporangiales</taxon>
        <taxon>Nocardiopsidaceae</taxon>
        <taxon>Nocardiopsis</taxon>
    </lineage>
</organism>
<keyword evidence="3 5" id="KW-0732">Signal</keyword>
<dbReference type="InterPro" id="IPR050492">
    <property type="entry name" value="Bact_metal-bind_prot9"/>
</dbReference>
<dbReference type="SUPFAM" id="SSF53807">
    <property type="entry name" value="Helical backbone' metal receptor"/>
    <property type="match status" value="1"/>
</dbReference>
<dbReference type="AlphaFoldDB" id="A0A1M6DXU8"/>
<keyword evidence="2" id="KW-0813">Transport</keyword>
<evidence type="ECO:0000256" key="5">
    <source>
        <dbReference type="SAM" id="SignalP"/>
    </source>
</evidence>
<dbReference type="PROSITE" id="PS51257">
    <property type="entry name" value="PROKAR_LIPOPROTEIN"/>
    <property type="match status" value="1"/>
</dbReference>
<feature type="region of interest" description="Disordered" evidence="4">
    <location>
        <begin position="129"/>
        <end position="180"/>
    </location>
</feature>
<evidence type="ECO:0000256" key="1">
    <source>
        <dbReference type="ARBA" id="ARBA00011028"/>
    </source>
</evidence>
<comment type="similarity">
    <text evidence="1">Belongs to the bacterial solute-binding protein 9 family.</text>
</comment>
<dbReference type="GO" id="GO:0030001">
    <property type="term" value="P:metal ion transport"/>
    <property type="evidence" value="ECO:0007669"/>
    <property type="project" value="InterPro"/>
</dbReference>
<protein>
    <submittedName>
        <fullName evidence="6">Zinc transport system substrate-binding protein</fullName>
    </submittedName>
</protein>
<evidence type="ECO:0000256" key="3">
    <source>
        <dbReference type="ARBA" id="ARBA00022729"/>
    </source>
</evidence>
<accession>A0A1M6DXU8</accession>
<dbReference type="Pfam" id="PF01297">
    <property type="entry name" value="ZnuA"/>
    <property type="match status" value="1"/>
</dbReference>
<dbReference type="Gene3D" id="3.40.50.1980">
    <property type="entry name" value="Nitrogenase molybdenum iron protein domain"/>
    <property type="match status" value="3"/>
</dbReference>
<dbReference type="InterPro" id="IPR006127">
    <property type="entry name" value="ZnuA-like"/>
</dbReference>
<evidence type="ECO:0000256" key="2">
    <source>
        <dbReference type="ARBA" id="ARBA00022448"/>
    </source>
</evidence>
<name>A0A1M6DXU8_9ACTN</name>
<evidence type="ECO:0000313" key="6">
    <source>
        <dbReference type="EMBL" id="SHI77973.1"/>
    </source>
</evidence>
<reference evidence="6 7" key="1">
    <citation type="submission" date="2016-11" db="EMBL/GenBank/DDBJ databases">
        <authorList>
            <person name="Jaros S."/>
            <person name="Januszkiewicz K."/>
            <person name="Wedrychowicz H."/>
        </authorList>
    </citation>
    <scope>NUCLEOTIDE SEQUENCE [LARGE SCALE GENOMIC DNA]</scope>
    <source>
        <strain evidence="6 7">CGMCC 4.5723</strain>
    </source>
</reference>
<evidence type="ECO:0000313" key="7">
    <source>
        <dbReference type="Proteomes" id="UP000184452"/>
    </source>
</evidence>
<dbReference type="STRING" id="758803.SAMN05421803_10260"/>
<feature type="chain" id="PRO_5039120069" evidence="5">
    <location>
        <begin position="26"/>
        <end position="350"/>
    </location>
</feature>
<evidence type="ECO:0000256" key="4">
    <source>
        <dbReference type="SAM" id="MobiDB-lite"/>
    </source>
</evidence>
<dbReference type="PANTHER" id="PTHR42953:SF3">
    <property type="entry name" value="HIGH-AFFINITY ZINC UPTAKE SYSTEM PROTEIN ZNUA"/>
    <property type="match status" value="1"/>
</dbReference>